<sequence length="138" mass="16346">MYYGLTKTVINKREFLFDVDCVTNEIKQHIYGYLWSIDKKDISLPALFRGYSWLKKFGLFTKTAAERKEGIKLACREIDIYESDVVDNVPEAIGINYFGGIYHCYYKTKYDPYYHTTLGRVYGWVRSGWINELILMNY</sequence>
<dbReference type="EMBL" id="VSSQ01051541">
    <property type="protein sequence ID" value="MPN05632.1"/>
    <property type="molecule type" value="Genomic_DNA"/>
</dbReference>
<name>A0A645EWM9_9ZZZZ</name>
<accession>A0A645EWM9</accession>
<dbReference type="AlphaFoldDB" id="A0A645EWM9"/>
<reference evidence="1" key="1">
    <citation type="submission" date="2019-08" db="EMBL/GenBank/DDBJ databases">
        <authorList>
            <person name="Kucharzyk K."/>
            <person name="Murdoch R.W."/>
            <person name="Higgins S."/>
            <person name="Loffler F."/>
        </authorList>
    </citation>
    <scope>NUCLEOTIDE SEQUENCE</scope>
</reference>
<proteinExistence type="predicted"/>
<protein>
    <submittedName>
        <fullName evidence="1">Uncharacterized protein</fullName>
    </submittedName>
</protein>
<organism evidence="1">
    <name type="scientific">bioreactor metagenome</name>
    <dbReference type="NCBI Taxonomy" id="1076179"/>
    <lineage>
        <taxon>unclassified sequences</taxon>
        <taxon>metagenomes</taxon>
        <taxon>ecological metagenomes</taxon>
    </lineage>
</organism>
<comment type="caution">
    <text evidence="1">The sequence shown here is derived from an EMBL/GenBank/DDBJ whole genome shotgun (WGS) entry which is preliminary data.</text>
</comment>
<evidence type="ECO:0000313" key="1">
    <source>
        <dbReference type="EMBL" id="MPN05632.1"/>
    </source>
</evidence>
<gene>
    <name evidence="1" type="ORF">SDC9_152883</name>
</gene>